<protein>
    <recommendedName>
        <fullName evidence="2">DUF2190 domain-containing protein</fullName>
    </recommendedName>
</protein>
<name>A0AB72VBW3_CORGB</name>
<gene>
    <name evidence="1" type="ordered locus">cgR_1892</name>
</gene>
<dbReference type="AlphaFoldDB" id="A0AB72VBW3"/>
<proteinExistence type="predicted"/>
<evidence type="ECO:0008006" key="2">
    <source>
        <dbReference type="Google" id="ProtNLM"/>
    </source>
</evidence>
<dbReference type="KEGG" id="cgt:cgR_1892"/>
<dbReference type="RefSeq" id="WP_011897458.1">
    <property type="nucleotide sequence ID" value="NC_009342.1"/>
</dbReference>
<reference evidence="1" key="1">
    <citation type="journal article" date="2007" name="Microbiology">
        <title>Comparative analysis of the Corynebacterium glutamicum group and complete genome sequence of strain R.</title>
        <authorList>
            <person name="Yukawa H."/>
            <person name="Omumasaba C.A."/>
            <person name="Nonaka H."/>
            <person name="Kos P."/>
            <person name="Okai N."/>
            <person name="Suzuki N."/>
            <person name="Suda M."/>
            <person name="Tsuge Y."/>
            <person name="Watanabe J."/>
            <person name="Ikeda Y."/>
            <person name="Vertes A.A."/>
            <person name="Inui M."/>
        </authorList>
    </citation>
    <scope>NUCLEOTIDE SEQUENCE</scope>
    <source>
        <strain evidence="1">R</strain>
    </source>
</reference>
<accession>A0AB72VBW3</accession>
<organism evidence="1">
    <name type="scientific">Corynebacterium glutamicum (strain R)</name>
    <dbReference type="NCBI Taxonomy" id="340322"/>
    <lineage>
        <taxon>Bacteria</taxon>
        <taxon>Bacillati</taxon>
        <taxon>Actinomycetota</taxon>
        <taxon>Actinomycetes</taxon>
        <taxon>Mycobacteriales</taxon>
        <taxon>Corynebacteriaceae</taxon>
        <taxon>Corynebacterium</taxon>
    </lineage>
</organism>
<evidence type="ECO:0000313" key="1">
    <source>
        <dbReference type="EMBL" id="BAF54887.1"/>
    </source>
</evidence>
<dbReference type="Proteomes" id="UP000006698">
    <property type="component" value="Chromosome"/>
</dbReference>
<dbReference type="EMBL" id="AP009044">
    <property type="protein sequence ID" value="BAF54887.1"/>
    <property type="molecule type" value="Genomic_DNA"/>
</dbReference>
<sequence>MSNATYNGAISYDVSGTIPKFSLVKLNAAGKIELAAATGAVFGAVTEPGSLSEDPRVDGNDILAVSFGHVGVKIRTDDEIAAGDAVFAAASGKAAAEGTVQVGVAARDSKNGVVITVLNGLPRA</sequence>